<reference evidence="6" key="1">
    <citation type="journal article" date="2022" name="Int. J. Mol. Sci.">
        <title>Draft Genome of Tanacetum Coccineum: Genomic Comparison of Closely Related Tanacetum-Family Plants.</title>
        <authorList>
            <person name="Yamashiro T."/>
            <person name="Shiraishi A."/>
            <person name="Nakayama K."/>
            <person name="Satake H."/>
        </authorList>
    </citation>
    <scope>NUCLEOTIDE SEQUENCE</scope>
</reference>
<dbReference type="Gene3D" id="4.10.60.10">
    <property type="entry name" value="Zinc finger, CCHC-type"/>
    <property type="match status" value="1"/>
</dbReference>
<dbReference type="InterPro" id="IPR036875">
    <property type="entry name" value="Znf_CCHC_sf"/>
</dbReference>
<evidence type="ECO:0000313" key="6">
    <source>
        <dbReference type="EMBL" id="GJT07150.1"/>
    </source>
</evidence>
<dbReference type="InterPro" id="IPR013103">
    <property type="entry name" value="RVT_2"/>
</dbReference>
<dbReference type="Gene3D" id="3.30.420.10">
    <property type="entry name" value="Ribonuclease H-like superfamily/Ribonuclease H"/>
    <property type="match status" value="1"/>
</dbReference>
<name>A0ABQ5AXI4_9ASTR</name>
<evidence type="ECO:0000256" key="3">
    <source>
        <dbReference type="SAM" id="MobiDB-lite"/>
    </source>
</evidence>
<feature type="compositionally biased region" description="Basic and acidic residues" evidence="3">
    <location>
        <begin position="262"/>
        <end position="272"/>
    </location>
</feature>
<dbReference type="EMBL" id="BQNB010012727">
    <property type="protein sequence ID" value="GJT07150.1"/>
    <property type="molecule type" value="Genomic_DNA"/>
</dbReference>
<proteinExistence type="predicted"/>
<evidence type="ECO:0000259" key="5">
    <source>
        <dbReference type="PROSITE" id="PS50994"/>
    </source>
</evidence>
<keyword evidence="2" id="KW-0862">Zinc</keyword>
<sequence>MWRLRIEQYFQVQDYALWDVIENGNSFKLVAQTTTNADGTLTSLIPDPYKDAKTLFAAIQTIFGDNEAIKKTQKTLLKQMNKHDLDTMSFNDLYNNFKIIEQEVKGTASSSSSLSSHYMAFVSFPSSTNEVNTAYGVSTATTQVSPASTQVSTTSTQVSTTNLSDDTVYAFLASQSNGSQLVYEDLEKIHKDDIEEMDLKWQLALLSMMTRRFFQKTGRKITINGGNTVGYDKSMVECFNCHKMGHFARECKGPRNQGSRNRNQDSSRKTVNVEETSSKSMVAIDGAGFDWSYMANDEVPTNMALMAFSDFEPEFEGYRPKTSKNVSEDMSNKVKESLDTPLVKELVSDDKLEKKTVFLTVAKIEFVRPKQQEKPVRKPVKYAEIYRPNSAVVNAVKASACWVWRPTKLNSASITLKRHNYGHPQKEDQGYVDSGCSRHMTGNMSYLSDFKEFNGGYVTFGGGAKGGKITADESQVLLKVPRKNNMYSVDMKNIVPKESLTCLAAKAKLDESMIYHRRFTWVFFLATKDETSGILKRFITEIENLVDKKVKIIRCDNGTEFKNRVMSEFCEQKGIKREFSVARTPQQNSVAERRNKTLIEAARTMLADSKLPTTFWAEAVNTACYVQNRVQKKVLVQNANNDELQPSSDAEKKDNEGVCKQSGIADQKKPENNTQGVNTVGPSINIELDMFSLEDNATATHVDFFGDETEVDMSNITTTYPVLSTPNTRIHKDHLLDHVIGDVQFGVLTRRMRKTTNKQGFISVVSEGKTHEDLHTCLFACFLSQEEPKKIIQALKDLSWIEAMQEELLQFKLQQGYTQEEGIDYDEVFAPVDRIEAIRLFLAYASFKDFVEYQMDVKSAFLYGKIEEEVYVCQPPGFEDPEFPNIVYKVEKALYGLHQAPRAWYETLSTYLLDNGFQREVSDEFYGFSTVKTASTPMETSKPLLKDAEAEDVDVHLYRSMIGSLMYLTSSRPDIMFVVCACARFQVTPKVSHLHAVKRIFRYLKGQSKLGFVANSTTEAEYVAAASCCRQVLWIQNQMLDYGYNFMNTKIFIDNESTICIVKNLVFHSKTKHIEIRHHFIRDSNEKKLIQMIKIHTDQNVTDLLTKAFDDTAKAKTINGEVQIQALVDGKKVIVTETSVRRALQLKDAEVLRLLLGMNSVALWPQLSSVLPQTKKFNFSKYIFDNMVKNFEGGVKFLMYPRLGAQEDASKQGRKIADLDADAEVTLVDEAQRRIDHNLIFDTGVFDEQEVEVEKDDTQSMMEADYELLKLKQKSGRVEIKNDSKTVYTKVVEGSKSQAEGSKKRTREELKSDNSKKQKIDDNIEAEVDDEAEMKKLIKIVLGDEVAIGAIPLATKSPIIVDWKIIKEGKMGYFQIIRADGSSRRYSSMIRMLQNIDRENLETLWKLVKAKHGNTKPEEAYERVLWGDLKVMFEPDVESEVWRNL</sequence>
<reference evidence="6" key="2">
    <citation type="submission" date="2022-01" db="EMBL/GenBank/DDBJ databases">
        <authorList>
            <person name="Yamashiro T."/>
            <person name="Shiraishi A."/>
            <person name="Satake H."/>
            <person name="Nakayama K."/>
        </authorList>
    </citation>
    <scope>NUCLEOTIDE SEQUENCE</scope>
</reference>
<dbReference type="InterPro" id="IPR001878">
    <property type="entry name" value="Znf_CCHC"/>
</dbReference>
<dbReference type="Pfam" id="PF07727">
    <property type="entry name" value="RVT_2"/>
    <property type="match status" value="1"/>
</dbReference>
<evidence type="ECO:0000313" key="7">
    <source>
        <dbReference type="Proteomes" id="UP001151760"/>
    </source>
</evidence>
<dbReference type="SUPFAM" id="SSF57756">
    <property type="entry name" value="Retrovirus zinc finger-like domains"/>
    <property type="match status" value="1"/>
</dbReference>
<dbReference type="SMART" id="SM00343">
    <property type="entry name" value="ZnF_C2HC"/>
    <property type="match status" value="1"/>
</dbReference>
<keyword evidence="7" id="KW-1185">Reference proteome</keyword>
<evidence type="ECO:0000256" key="2">
    <source>
        <dbReference type="PROSITE-ProRule" id="PRU00047"/>
    </source>
</evidence>
<feature type="region of interest" description="Disordered" evidence="3">
    <location>
        <begin position="642"/>
        <end position="678"/>
    </location>
</feature>
<feature type="region of interest" description="Disordered" evidence="3">
    <location>
        <begin position="250"/>
        <end position="276"/>
    </location>
</feature>
<keyword evidence="1" id="KW-0064">Aspartyl protease</keyword>
<dbReference type="PANTHER" id="PTHR11439">
    <property type="entry name" value="GAG-POL-RELATED RETROTRANSPOSON"/>
    <property type="match status" value="1"/>
</dbReference>
<dbReference type="InterPro" id="IPR001584">
    <property type="entry name" value="Integrase_cat-core"/>
</dbReference>
<accession>A0ABQ5AXI4</accession>
<dbReference type="Proteomes" id="UP001151760">
    <property type="component" value="Unassembled WGS sequence"/>
</dbReference>
<dbReference type="InterPro" id="IPR036397">
    <property type="entry name" value="RNaseH_sf"/>
</dbReference>
<keyword evidence="2" id="KW-0479">Metal-binding</keyword>
<dbReference type="Pfam" id="PF00098">
    <property type="entry name" value="zf-CCHC"/>
    <property type="match status" value="1"/>
</dbReference>
<evidence type="ECO:0000256" key="1">
    <source>
        <dbReference type="ARBA" id="ARBA00022750"/>
    </source>
</evidence>
<feature type="domain" description="Integrase catalytic" evidence="5">
    <location>
        <begin position="477"/>
        <end position="654"/>
    </location>
</feature>
<feature type="region of interest" description="Disordered" evidence="3">
    <location>
        <begin position="1295"/>
        <end position="1318"/>
    </location>
</feature>
<keyword evidence="1" id="KW-0378">Hydrolase</keyword>
<dbReference type="PANTHER" id="PTHR11439:SF509">
    <property type="entry name" value="RNA-DIRECTED DNA POLYMERASE"/>
    <property type="match status" value="1"/>
</dbReference>
<dbReference type="PROSITE" id="PS50158">
    <property type="entry name" value="ZF_CCHC"/>
    <property type="match status" value="1"/>
</dbReference>
<gene>
    <name evidence="6" type="ORF">Tco_0841612</name>
</gene>
<dbReference type="PROSITE" id="PS50994">
    <property type="entry name" value="INTEGRASE"/>
    <property type="match status" value="1"/>
</dbReference>
<dbReference type="InterPro" id="IPR043502">
    <property type="entry name" value="DNA/RNA_pol_sf"/>
</dbReference>
<dbReference type="SUPFAM" id="SSF56672">
    <property type="entry name" value="DNA/RNA polymerases"/>
    <property type="match status" value="1"/>
</dbReference>
<dbReference type="Pfam" id="PF22936">
    <property type="entry name" value="Pol_BBD"/>
    <property type="match status" value="1"/>
</dbReference>
<comment type="caution">
    <text evidence="6">The sequence shown here is derived from an EMBL/GenBank/DDBJ whole genome shotgun (WGS) entry which is preliminary data.</text>
</comment>
<evidence type="ECO:0000259" key="4">
    <source>
        <dbReference type="PROSITE" id="PS50158"/>
    </source>
</evidence>
<dbReference type="InterPro" id="IPR012337">
    <property type="entry name" value="RNaseH-like_sf"/>
</dbReference>
<organism evidence="6 7">
    <name type="scientific">Tanacetum coccineum</name>
    <dbReference type="NCBI Taxonomy" id="301880"/>
    <lineage>
        <taxon>Eukaryota</taxon>
        <taxon>Viridiplantae</taxon>
        <taxon>Streptophyta</taxon>
        <taxon>Embryophyta</taxon>
        <taxon>Tracheophyta</taxon>
        <taxon>Spermatophyta</taxon>
        <taxon>Magnoliopsida</taxon>
        <taxon>eudicotyledons</taxon>
        <taxon>Gunneridae</taxon>
        <taxon>Pentapetalae</taxon>
        <taxon>asterids</taxon>
        <taxon>campanulids</taxon>
        <taxon>Asterales</taxon>
        <taxon>Asteraceae</taxon>
        <taxon>Asteroideae</taxon>
        <taxon>Anthemideae</taxon>
        <taxon>Anthemidinae</taxon>
        <taxon>Tanacetum</taxon>
    </lineage>
</organism>
<dbReference type="InterPro" id="IPR054722">
    <property type="entry name" value="PolX-like_BBD"/>
</dbReference>
<feature type="compositionally biased region" description="Basic and acidic residues" evidence="3">
    <location>
        <begin position="1301"/>
        <end position="1318"/>
    </location>
</feature>
<feature type="domain" description="CCHC-type" evidence="4">
    <location>
        <begin position="238"/>
        <end position="252"/>
    </location>
</feature>
<dbReference type="SUPFAM" id="SSF53098">
    <property type="entry name" value="Ribonuclease H-like"/>
    <property type="match status" value="1"/>
</dbReference>
<dbReference type="CDD" id="cd09272">
    <property type="entry name" value="RNase_HI_RT_Ty1"/>
    <property type="match status" value="1"/>
</dbReference>
<keyword evidence="1" id="KW-0645">Protease</keyword>
<protein>
    <submittedName>
        <fullName evidence="6">Ribonuclease H-like domain-containing protein</fullName>
    </submittedName>
</protein>
<keyword evidence="2" id="KW-0863">Zinc-finger</keyword>